<dbReference type="Pfam" id="PF00106">
    <property type="entry name" value="adh_short"/>
    <property type="match status" value="1"/>
</dbReference>
<dbReference type="Gene3D" id="3.40.50.720">
    <property type="entry name" value="NAD(P)-binding Rossmann-like Domain"/>
    <property type="match status" value="1"/>
</dbReference>
<accession>A0A2G5P4F9</accession>
<name>A0A2G5P4F9_9MYCO</name>
<comment type="similarity">
    <text evidence="1 3">Belongs to the short-chain dehydrogenases/reductases (SDR) family.</text>
</comment>
<comment type="caution">
    <text evidence="4">The sequence shown here is derived from an EMBL/GenBank/DDBJ whole genome shotgun (WGS) entry which is preliminary data.</text>
</comment>
<dbReference type="PRINTS" id="PR00081">
    <property type="entry name" value="GDHRDH"/>
</dbReference>
<dbReference type="SUPFAM" id="SSF51735">
    <property type="entry name" value="NAD(P)-binding Rossmann-fold domains"/>
    <property type="match status" value="1"/>
</dbReference>
<dbReference type="PANTHER" id="PTHR44196:SF1">
    <property type="entry name" value="DEHYDROGENASE_REDUCTASE SDR FAMILY MEMBER 7B"/>
    <property type="match status" value="1"/>
</dbReference>
<dbReference type="AlphaFoldDB" id="A0A2G5P4F9"/>
<proteinExistence type="inferred from homology"/>
<keyword evidence="2" id="KW-0560">Oxidoreductase</keyword>
<evidence type="ECO:0000313" key="5">
    <source>
        <dbReference type="Proteomes" id="UP000230551"/>
    </source>
</evidence>
<dbReference type="RefSeq" id="WP_090589023.1">
    <property type="nucleotide sequence ID" value="NZ_CP104302.1"/>
</dbReference>
<reference evidence="4 5" key="1">
    <citation type="journal article" date="2017" name="Infect. Genet. Evol.">
        <title>The new phylogeny of the genus Mycobacterium: The old and the news.</title>
        <authorList>
            <person name="Tortoli E."/>
            <person name="Fedrizzi T."/>
            <person name="Meehan C.J."/>
            <person name="Trovato A."/>
            <person name="Grottola A."/>
            <person name="Giacobazzi E."/>
            <person name="Serpini G.F."/>
            <person name="Tagliazucchi S."/>
            <person name="Fabio A."/>
            <person name="Bettua C."/>
            <person name="Bertorelli R."/>
            <person name="Frascaro F."/>
            <person name="De Sanctis V."/>
            <person name="Pecorari M."/>
            <person name="Jousson O."/>
            <person name="Segata N."/>
            <person name="Cirillo D.M."/>
        </authorList>
    </citation>
    <scope>NUCLEOTIDE SEQUENCE [LARGE SCALE GENOMIC DNA]</scope>
    <source>
        <strain evidence="4 5">CIP1034565</strain>
    </source>
</reference>
<evidence type="ECO:0000256" key="1">
    <source>
        <dbReference type="ARBA" id="ARBA00006484"/>
    </source>
</evidence>
<evidence type="ECO:0000256" key="2">
    <source>
        <dbReference type="ARBA" id="ARBA00023002"/>
    </source>
</evidence>
<dbReference type="NCBIfam" id="NF004526">
    <property type="entry name" value="PRK05872.1"/>
    <property type="match status" value="1"/>
</dbReference>
<dbReference type="GO" id="GO:0016491">
    <property type="term" value="F:oxidoreductase activity"/>
    <property type="evidence" value="ECO:0007669"/>
    <property type="project" value="UniProtKB-KW"/>
</dbReference>
<dbReference type="PANTHER" id="PTHR44196">
    <property type="entry name" value="DEHYDROGENASE/REDUCTASE SDR FAMILY MEMBER 7B"/>
    <property type="match status" value="1"/>
</dbReference>
<dbReference type="EMBL" id="PDCN02000038">
    <property type="protein sequence ID" value="PIB73185.1"/>
    <property type="molecule type" value="Genomic_DNA"/>
</dbReference>
<dbReference type="InterPro" id="IPR002347">
    <property type="entry name" value="SDR_fam"/>
</dbReference>
<gene>
    <name evidence="4" type="ORF">CQY22_017835</name>
</gene>
<keyword evidence="5" id="KW-1185">Reference proteome</keyword>
<dbReference type="OrthoDB" id="3743899at2"/>
<dbReference type="PRINTS" id="PR00080">
    <property type="entry name" value="SDRFAMILY"/>
</dbReference>
<dbReference type="STRING" id="85968.GCA_900073015_02149"/>
<dbReference type="Proteomes" id="UP000230551">
    <property type="component" value="Unassembled WGS sequence"/>
</dbReference>
<dbReference type="CDD" id="cd05233">
    <property type="entry name" value="SDR_c"/>
    <property type="match status" value="1"/>
</dbReference>
<evidence type="ECO:0000313" key="4">
    <source>
        <dbReference type="EMBL" id="PIB73185.1"/>
    </source>
</evidence>
<organism evidence="4 5">
    <name type="scientific">Mycolicibacterium brumae</name>
    <dbReference type="NCBI Taxonomy" id="85968"/>
    <lineage>
        <taxon>Bacteria</taxon>
        <taxon>Bacillati</taxon>
        <taxon>Actinomycetota</taxon>
        <taxon>Actinomycetes</taxon>
        <taxon>Mycobacteriales</taxon>
        <taxon>Mycobacteriaceae</taxon>
        <taxon>Mycolicibacterium</taxon>
    </lineage>
</organism>
<evidence type="ECO:0000256" key="3">
    <source>
        <dbReference type="RuleBase" id="RU000363"/>
    </source>
</evidence>
<sequence length="279" mass="29302">MTRTPPLSLPGAVVLITGAAQGIGLDTARRFAAAGAKVVLVDVDGDRLDRAVASLGGNAIAVVADVRDVDALRGATVQALEAFGGLDVVVANAGVTPPTATLRIVDLDDFRRVIDINLIGALNTVRATVEPIIARGGHIQLIGSCAAFAPGMCGAAYMVSKAGVEQLARALRIELAPHGVSVGISYFGIVETSLTRATLDEDPMGRQIGKLLPWPLNRRVHADYAASTIVAAVRSRTASRIVPRTWVPYAWFRGVINTVLDRFLVADAELAGIIRALEK</sequence>
<dbReference type="GO" id="GO:0016020">
    <property type="term" value="C:membrane"/>
    <property type="evidence" value="ECO:0007669"/>
    <property type="project" value="TreeGrafter"/>
</dbReference>
<dbReference type="InterPro" id="IPR036291">
    <property type="entry name" value="NAD(P)-bd_dom_sf"/>
</dbReference>
<protein>
    <submittedName>
        <fullName evidence="4">Short-chain dehydrogenase</fullName>
    </submittedName>
</protein>